<dbReference type="RefSeq" id="WP_145859696.1">
    <property type="nucleotide sequence ID" value="NZ_RPFW01000007.1"/>
</dbReference>
<keyword evidence="3" id="KW-1185">Reference proteome</keyword>
<evidence type="ECO:0000313" key="2">
    <source>
        <dbReference type="EMBL" id="TVZ01271.1"/>
    </source>
</evidence>
<gene>
    <name evidence="2" type="ORF">EAS64_33880</name>
</gene>
<evidence type="ECO:0000256" key="1">
    <source>
        <dbReference type="SAM" id="MobiDB-lite"/>
    </source>
</evidence>
<feature type="region of interest" description="Disordered" evidence="1">
    <location>
        <begin position="47"/>
        <end position="99"/>
    </location>
</feature>
<evidence type="ECO:0000313" key="3">
    <source>
        <dbReference type="Proteomes" id="UP000460272"/>
    </source>
</evidence>
<protein>
    <submittedName>
        <fullName evidence="2">Uncharacterized protein</fullName>
    </submittedName>
</protein>
<dbReference type="Proteomes" id="UP000460272">
    <property type="component" value="Unassembled WGS sequence"/>
</dbReference>
<name>A0A6P2BS71_9ACTN</name>
<reference evidence="2 3" key="1">
    <citation type="submission" date="2018-11" db="EMBL/GenBank/DDBJ databases">
        <title>Trebonia kvetii gen.nov., sp.nov., a novel acidophilic actinobacterium, and proposal of the new actinobacterial family Treboniaceae fam. nov.</title>
        <authorList>
            <person name="Rapoport D."/>
            <person name="Sagova-Mareckova M."/>
            <person name="Sedlacek I."/>
            <person name="Provaznik J."/>
            <person name="Kralova S."/>
            <person name="Pavlinic D."/>
            <person name="Benes V."/>
            <person name="Kopecky J."/>
        </authorList>
    </citation>
    <scope>NUCLEOTIDE SEQUENCE [LARGE SCALE GENOMIC DNA]</scope>
    <source>
        <strain evidence="2 3">15Tr583</strain>
    </source>
</reference>
<dbReference type="EMBL" id="RPFW01000007">
    <property type="protein sequence ID" value="TVZ01271.1"/>
    <property type="molecule type" value="Genomic_DNA"/>
</dbReference>
<proteinExistence type="predicted"/>
<comment type="caution">
    <text evidence="2">The sequence shown here is derived from an EMBL/GenBank/DDBJ whole genome shotgun (WGS) entry which is preliminary data.</text>
</comment>
<dbReference type="AlphaFoldDB" id="A0A6P2BS71"/>
<sequence length="99" mass="10648">MPAFKFADFGDRIYAFVQNLEGEFIGHVEPGDIHNFEAAPDHRWIPIENGPESNAEAPSLAPAANETPVTLEPSPAVSAPSPVPVQTGFNPYTQPAIVH</sequence>
<organism evidence="2 3">
    <name type="scientific">Trebonia kvetii</name>
    <dbReference type="NCBI Taxonomy" id="2480626"/>
    <lineage>
        <taxon>Bacteria</taxon>
        <taxon>Bacillati</taxon>
        <taxon>Actinomycetota</taxon>
        <taxon>Actinomycetes</taxon>
        <taxon>Streptosporangiales</taxon>
        <taxon>Treboniaceae</taxon>
        <taxon>Trebonia</taxon>
    </lineage>
</organism>
<accession>A0A6P2BS71</accession>